<evidence type="ECO:0000313" key="2">
    <source>
        <dbReference type="EMBL" id="KAF7425304.1"/>
    </source>
</evidence>
<dbReference type="EMBL" id="JACSDY010000006">
    <property type="protein sequence ID" value="KAF7425304.1"/>
    <property type="molecule type" value="Genomic_DNA"/>
</dbReference>
<reference evidence="2" key="1">
    <citation type="journal article" date="2020" name="G3 (Bethesda)">
        <title>High-Quality Assemblies for Three Invasive Social Wasps from the &lt;i&gt;Vespula&lt;/i&gt; Genus.</title>
        <authorList>
            <person name="Harrop T.W.R."/>
            <person name="Guhlin J."/>
            <person name="McLaughlin G.M."/>
            <person name="Permina E."/>
            <person name="Stockwell P."/>
            <person name="Gilligan J."/>
            <person name="Le Lec M.F."/>
            <person name="Gruber M.A.M."/>
            <person name="Quinn O."/>
            <person name="Lovegrove M."/>
            <person name="Duncan E.J."/>
            <person name="Remnant E.J."/>
            <person name="Van Eeckhoven J."/>
            <person name="Graham B."/>
            <person name="Knapp R.A."/>
            <person name="Langford K.W."/>
            <person name="Kronenberg Z."/>
            <person name="Press M.O."/>
            <person name="Eacker S.M."/>
            <person name="Wilson-Rankin E.E."/>
            <person name="Purcell J."/>
            <person name="Lester P.J."/>
            <person name="Dearden P.K."/>
        </authorList>
    </citation>
    <scope>NUCLEOTIDE SEQUENCE</scope>
    <source>
        <strain evidence="2">Volc-1</strain>
    </source>
</reference>
<organism evidence="2 3">
    <name type="scientific">Vespula pensylvanica</name>
    <name type="common">Western yellow jacket</name>
    <name type="synonym">Wasp</name>
    <dbReference type="NCBI Taxonomy" id="30213"/>
    <lineage>
        <taxon>Eukaryota</taxon>
        <taxon>Metazoa</taxon>
        <taxon>Ecdysozoa</taxon>
        <taxon>Arthropoda</taxon>
        <taxon>Hexapoda</taxon>
        <taxon>Insecta</taxon>
        <taxon>Pterygota</taxon>
        <taxon>Neoptera</taxon>
        <taxon>Endopterygota</taxon>
        <taxon>Hymenoptera</taxon>
        <taxon>Apocrita</taxon>
        <taxon>Aculeata</taxon>
        <taxon>Vespoidea</taxon>
        <taxon>Vespidae</taxon>
        <taxon>Vespinae</taxon>
        <taxon>Vespula</taxon>
    </lineage>
</organism>
<protein>
    <submittedName>
        <fullName evidence="2">Uncharacterized protein</fullName>
    </submittedName>
</protein>
<gene>
    <name evidence="2" type="ORF">H0235_007742</name>
</gene>
<dbReference type="AlphaFoldDB" id="A0A834P246"/>
<keyword evidence="3" id="KW-1185">Reference proteome</keyword>
<evidence type="ECO:0000256" key="1">
    <source>
        <dbReference type="SAM" id="MobiDB-lite"/>
    </source>
</evidence>
<evidence type="ECO:0000313" key="3">
    <source>
        <dbReference type="Proteomes" id="UP000600918"/>
    </source>
</evidence>
<dbReference type="Proteomes" id="UP000600918">
    <property type="component" value="Unassembled WGS sequence"/>
</dbReference>
<sequence>MITYTRLLVITNAGLLVMSRKLDKSKKIDRQTETYPGTVRYKGLPSVQTASRLGSNRDRTKTARDQENERRRGEEVSKFQVHSTGLLYTDIQDLDHQGLLFELRTVMTFLDIVETLEELELAGHEEDTS</sequence>
<feature type="region of interest" description="Disordered" evidence="1">
    <location>
        <begin position="45"/>
        <end position="77"/>
    </location>
</feature>
<feature type="compositionally biased region" description="Basic and acidic residues" evidence="1">
    <location>
        <begin position="55"/>
        <end position="77"/>
    </location>
</feature>
<name>A0A834P246_VESPE</name>
<comment type="caution">
    <text evidence="2">The sequence shown here is derived from an EMBL/GenBank/DDBJ whole genome shotgun (WGS) entry which is preliminary data.</text>
</comment>
<proteinExistence type="predicted"/>
<accession>A0A834P246</accession>